<dbReference type="SUPFAM" id="SSF56112">
    <property type="entry name" value="Protein kinase-like (PK-like)"/>
    <property type="match status" value="1"/>
</dbReference>
<dbReference type="InterPro" id="IPR051681">
    <property type="entry name" value="Ser/Thr_Kinases-Pseudokinases"/>
</dbReference>
<keyword evidence="3" id="KW-1185">Reference proteome</keyword>
<feature type="domain" description="Protein kinase" evidence="1">
    <location>
        <begin position="32"/>
        <end position="326"/>
    </location>
</feature>
<dbReference type="PROSITE" id="PS50011">
    <property type="entry name" value="PROTEIN_KINASE_DOM"/>
    <property type="match status" value="1"/>
</dbReference>
<evidence type="ECO:0000259" key="1">
    <source>
        <dbReference type="PROSITE" id="PS50011"/>
    </source>
</evidence>
<organism evidence="2 3">
    <name type="scientific">Gigaspora margarita</name>
    <dbReference type="NCBI Taxonomy" id="4874"/>
    <lineage>
        <taxon>Eukaryota</taxon>
        <taxon>Fungi</taxon>
        <taxon>Fungi incertae sedis</taxon>
        <taxon>Mucoromycota</taxon>
        <taxon>Glomeromycotina</taxon>
        <taxon>Glomeromycetes</taxon>
        <taxon>Diversisporales</taxon>
        <taxon>Gigasporaceae</taxon>
        <taxon>Gigaspora</taxon>
    </lineage>
</organism>
<protein>
    <submittedName>
        <fullName evidence="2">2762_t:CDS:1</fullName>
    </submittedName>
</protein>
<proteinExistence type="predicted"/>
<dbReference type="PANTHER" id="PTHR44329">
    <property type="entry name" value="SERINE/THREONINE-PROTEIN KINASE TNNI3K-RELATED"/>
    <property type="match status" value="1"/>
</dbReference>
<accession>A0ABN7V267</accession>
<dbReference type="Gene3D" id="1.10.510.10">
    <property type="entry name" value="Transferase(Phosphotransferase) domain 1"/>
    <property type="match status" value="1"/>
</dbReference>
<comment type="caution">
    <text evidence="2">The sequence shown here is derived from an EMBL/GenBank/DDBJ whole genome shotgun (WGS) entry which is preliminary data.</text>
</comment>
<reference evidence="2 3" key="1">
    <citation type="submission" date="2021-06" db="EMBL/GenBank/DDBJ databases">
        <authorList>
            <person name="Kallberg Y."/>
            <person name="Tangrot J."/>
            <person name="Rosling A."/>
        </authorList>
    </citation>
    <scope>NUCLEOTIDE SEQUENCE [LARGE SCALE GENOMIC DNA]</scope>
    <source>
        <strain evidence="2 3">120-4 pot B 10/14</strain>
    </source>
</reference>
<sequence length="579" mass="67570">MTDTLVQTRGMPEWLKEAVRTEYVKCIDYKRFKHVKELGEGAYGKVYSADWLCKEFIKEMTNQVNFHPHILQFFCVSCQDESNYVLVLEYADGGSLKSYLHTNFNGMTFNRKFRFAWEMTSGIMCLHEVGIIHRDLRNQIPGYMATGGREKHIPETPTLYEELYVACWDGDPNKRPSTKTIMIELGELRKNWPEENVIIRPDTKAINYVGNSDECDMNEIIKFIKEGNCISLSGSMRIFPDIKINLSELDQKLDKNINEIGTILEAIVLACPPLALVQMLKTLLRVIKDPQNSKERLFYFLCRNTGFLNNKKEINMEIFKQTVAFISLHIMKDYKFDGEEYNPLHCLCDIHVNENIQIEERFNFFILPYMDISAFKKIEAIDDNSSNDEDNTDNYINKMNTSNRVDVDTRQTEFNILNYSEKNKYVGNLDTTTLKIFTIFWVLNKKPFNKSLLIWLGKNNGQPIPKQSFSKYLLNIILATWESDDLKNVAAIFHYLKIKITDYIVDGLSLHIYLAKGETIKQVNNMFYFWNCQESKILKDALDHAQGAIYSFLKDLKKSKTLNFRRSELEKILKELELE</sequence>
<dbReference type="EMBL" id="CAJVQB010008175">
    <property type="protein sequence ID" value="CAG8715145.1"/>
    <property type="molecule type" value="Genomic_DNA"/>
</dbReference>
<dbReference type="InterPro" id="IPR011009">
    <property type="entry name" value="Kinase-like_dom_sf"/>
</dbReference>
<name>A0ABN7V267_GIGMA</name>
<evidence type="ECO:0000313" key="3">
    <source>
        <dbReference type="Proteomes" id="UP000789901"/>
    </source>
</evidence>
<dbReference type="Proteomes" id="UP000789901">
    <property type="component" value="Unassembled WGS sequence"/>
</dbReference>
<dbReference type="InterPro" id="IPR000719">
    <property type="entry name" value="Prot_kinase_dom"/>
</dbReference>
<dbReference type="Pfam" id="PF07714">
    <property type="entry name" value="PK_Tyr_Ser-Thr"/>
    <property type="match status" value="1"/>
</dbReference>
<gene>
    <name evidence="2" type="ORF">GMARGA_LOCUS13048</name>
</gene>
<evidence type="ECO:0000313" key="2">
    <source>
        <dbReference type="EMBL" id="CAG8715145.1"/>
    </source>
</evidence>
<dbReference type="InterPro" id="IPR001245">
    <property type="entry name" value="Ser-Thr/Tyr_kinase_cat_dom"/>
</dbReference>